<dbReference type="AlphaFoldDB" id="A0A0A8ZYY8"/>
<reference evidence="2" key="1">
    <citation type="submission" date="2014-09" db="EMBL/GenBank/DDBJ databases">
        <authorList>
            <person name="Magalhaes I.L.F."/>
            <person name="Oliveira U."/>
            <person name="Santos F.R."/>
            <person name="Vidigal T.H.D.A."/>
            <person name="Brescovit A.D."/>
            <person name="Santos A.J."/>
        </authorList>
    </citation>
    <scope>NUCLEOTIDE SEQUENCE</scope>
    <source>
        <tissue evidence="2">Shoot tissue taken approximately 20 cm above the soil surface</tissue>
    </source>
</reference>
<reference evidence="2" key="2">
    <citation type="journal article" date="2015" name="Data Brief">
        <title>Shoot transcriptome of the giant reed, Arundo donax.</title>
        <authorList>
            <person name="Barrero R.A."/>
            <person name="Guerrero F.D."/>
            <person name="Moolhuijzen P."/>
            <person name="Goolsby J.A."/>
            <person name="Tidwell J."/>
            <person name="Bellgard S.E."/>
            <person name="Bellgard M.I."/>
        </authorList>
    </citation>
    <scope>NUCLEOTIDE SEQUENCE</scope>
    <source>
        <tissue evidence="2">Shoot tissue taken approximately 20 cm above the soil surface</tissue>
    </source>
</reference>
<organism evidence="2">
    <name type="scientific">Arundo donax</name>
    <name type="common">Giant reed</name>
    <name type="synonym">Donax arundinaceus</name>
    <dbReference type="NCBI Taxonomy" id="35708"/>
    <lineage>
        <taxon>Eukaryota</taxon>
        <taxon>Viridiplantae</taxon>
        <taxon>Streptophyta</taxon>
        <taxon>Embryophyta</taxon>
        <taxon>Tracheophyta</taxon>
        <taxon>Spermatophyta</taxon>
        <taxon>Magnoliopsida</taxon>
        <taxon>Liliopsida</taxon>
        <taxon>Poales</taxon>
        <taxon>Poaceae</taxon>
        <taxon>PACMAD clade</taxon>
        <taxon>Arundinoideae</taxon>
        <taxon>Arundineae</taxon>
        <taxon>Arundo</taxon>
    </lineage>
</organism>
<feature type="region of interest" description="Disordered" evidence="1">
    <location>
        <begin position="1"/>
        <end position="85"/>
    </location>
</feature>
<accession>A0A0A8ZYY8</accession>
<feature type="compositionally biased region" description="Low complexity" evidence="1">
    <location>
        <begin position="9"/>
        <end position="27"/>
    </location>
</feature>
<name>A0A0A8ZYY8_ARUDO</name>
<evidence type="ECO:0000313" key="2">
    <source>
        <dbReference type="EMBL" id="JAD44584.1"/>
    </source>
</evidence>
<proteinExistence type="predicted"/>
<evidence type="ECO:0000256" key="1">
    <source>
        <dbReference type="SAM" id="MobiDB-lite"/>
    </source>
</evidence>
<dbReference type="EMBL" id="GBRH01253311">
    <property type="protein sequence ID" value="JAD44584.1"/>
    <property type="molecule type" value="Transcribed_RNA"/>
</dbReference>
<protein>
    <submittedName>
        <fullName evidence="2">Uncharacterized protein</fullName>
    </submittedName>
</protein>
<feature type="compositionally biased region" description="Basic residues" evidence="1">
    <location>
        <begin position="42"/>
        <end position="53"/>
    </location>
</feature>
<sequence length="85" mass="8721">MLPGNPEEAAPSLGATAGSAGTGDEASVAAEEVAWLPPSHCGPRRSHTGRRPCRPSLEGPSAAEPLGEPGGDSERRRRRLEPPAS</sequence>